<dbReference type="OrthoDB" id="9768177at2"/>
<dbReference type="NCBIfam" id="TIGR04057">
    <property type="entry name" value="SusC_RagA_signa"/>
    <property type="match status" value="1"/>
</dbReference>
<dbReference type="Pfam" id="PF07715">
    <property type="entry name" value="Plug"/>
    <property type="match status" value="1"/>
</dbReference>
<gene>
    <name evidence="10" type="ORF">SAMN06265348_104289</name>
</gene>
<evidence type="ECO:0000313" key="11">
    <source>
        <dbReference type="Proteomes" id="UP000320300"/>
    </source>
</evidence>
<dbReference type="InterPro" id="IPR023997">
    <property type="entry name" value="TonB-dep_OMP_SusC/RagA_CS"/>
</dbReference>
<dbReference type="Proteomes" id="UP000320300">
    <property type="component" value="Unassembled WGS sequence"/>
</dbReference>
<accession>A0A521CXQ8</accession>
<proteinExistence type="inferred from homology"/>
<dbReference type="NCBIfam" id="TIGR04056">
    <property type="entry name" value="OMP_RagA_SusC"/>
    <property type="match status" value="1"/>
</dbReference>
<dbReference type="PANTHER" id="PTHR30069">
    <property type="entry name" value="TONB-DEPENDENT OUTER MEMBRANE RECEPTOR"/>
    <property type="match status" value="1"/>
</dbReference>
<keyword evidence="11" id="KW-1185">Reference proteome</keyword>
<name>A0A521CXQ8_9SPHI</name>
<comment type="subcellular location">
    <subcellularLocation>
        <location evidence="1 8">Cell outer membrane</location>
        <topology evidence="1 8">Multi-pass membrane protein</topology>
    </subcellularLocation>
</comment>
<evidence type="ECO:0000256" key="6">
    <source>
        <dbReference type="ARBA" id="ARBA00023136"/>
    </source>
</evidence>
<keyword evidence="5" id="KW-0732">Signal</keyword>
<dbReference type="InterPro" id="IPR023996">
    <property type="entry name" value="TonB-dep_OMP_SusC/RagA"/>
</dbReference>
<dbReference type="Gene3D" id="2.40.170.20">
    <property type="entry name" value="TonB-dependent receptor, beta-barrel domain"/>
    <property type="match status" value="1"/>
</dbReference>
<evidence type="ECO:0000256" key="4">
    <source>
        <dbReference type="ARBA" id="ARBA00022692"/>
    </source>
</evidence>
<dbReference type="InterPro" id="IPR008969">
    <property type="entry name" value="CarboxyPept-like_regulatory"/>
</dbReference>
<evidence type="ECO:0000256" key="7">
    <source>
        <dbReference type="ARBA" id="ARBA00023237"/>
    </source>
</evidence>
<dbReference type="GO" id="GO:0015344">
    <property type="term" value="F:siderophore uptake transmembrane transporter activity"/>
    <property type="evidence" value="ECO:0007669"/>
    <property type="project" value="TreeGrafter"/>
</dbReference>
<evidence type="ECO:0000256" key="1">
    <source>
        <dbReference type="ARBA" id="ARBA00004571"/>
    </source>
</evidence>
<dbReference type="Gene3D" id="2.170.130.10">
    <property type="entry name" value="TonB-dependent receptor, plug domain"/>
    <property type="match status" value="1"/>
</dbReference>
<dbReference type="PROSITE" id="PS51257">
    <property type="entry name" value="PROKAR_LIPOPROTEIN"/>
    <property type="match status" value="1"/>
</dbReference>
<comment type="similarity">
    <text evidence="8">Belongs to the TonB-dependent receptor family.</text>
</comment>
<reference evidence="10 11" key="1">
    <citation type="submission" date="2017-05" db="EMBL/GenBank/DDBJ databases">
        <authorList>
            <person name="Varghese N."/>
            <person name="Submissions S."/>
        </authorList>
    </citation>
    <scope>NUCLEOTIDE SEQUENCE [LARGE SCALE GENOMIC DNA]</scope>
    <source>
        <strain evidence="10 11">DSM 19036</strain>
    </source>
</reference>
<dbReference type="SUPFAM" id="SSF56935">
    <property type="entry name" value="Porins"/>
    <property type="match status" value="1"/>
</dbReference>
<evidence type="ECO:0000313" key="10">
    <source>
        <dbReference type="EMBL" id="SMO64204.1"/>
    </source>
</evidence>
<dbReference type="AlphaFoldDB" id="A0A521CXQ8"/>
<dbReference type="RefSeq" id="WP_142527986.1">
    <property type="nucleotide sequence ID" value="NZ_CBCSJO010000001.1"/>
</dbReference>
<organism evidence="10 11">
    <name type="scientific">Pedobacter westerhofensis</name>
    <dbReference type="NCBI Taxonomy" id="425512"/>
    <lineage>
        <taxon>Bacteria</taxon>
        <taxon>Pseudomonadati</taxon>
        <taxon>Bacteroidota</taxon>
        <taxon>Sphingobacteriia</taxon>
        <taxon>Sphingobacteriales</taxon>
        <taxon>Sphingobacteriaceae</taxon>
        <taxon>Pedobacter</taxon>
    </lineage>
</organism>
<dbReference type="InterPro" id="IPR039426">
    <property type="entry name" value="TonB-dep_rcpt-like"/>
</dbReference>
<evidence type="ECO:0000256" key="3">
    <source>
        <dbReference type="ARBA" id="ARBA00022452"/>
    </source>
</evidence>
<keyword evidence="3 8" id="KW-1134">Transmembrane beta strand</keyword>
<evidence type="ECO:0000259" key="9">
    <source>
        <dbReference type="Pfam" id="PF07715"/>
    </source>
</evidence>
<dbReference type="PANTHER" id="PTHR30069:SF29">
    <property type="entry name" value="HEMOGLOBIN AND HEMOGLOBIN-HAPTOGLOBIN-BINDING PROTEIN 1-RELATED"/>
    <property type="match status" value="1"/>
</dbReference>
<keyword evidence="2 8" id="KW-0813">Transport</keyword>
<feature type="domain" description="TonB-dependent receptor plug" evidence="9">
    <location>
        <begin position="133"/>
        <end position="234"/>
    </location>
</feature>
<keyword evidence="6 8" id="KW-0472">Membrane</keyword>
<evidence type="ECO:0000256" key="2">
    <source>
        <dbReference type="ARBA" id="ARBA00022448"/>
    </source>
</evidence>
<sequence>MKRSLPARTRGIGLNQHSLKVFISCVFLLLIACTGYAQEKNTITGTVSDEKGVTLIGVSVKVKNTAIGATTDANGKFVLNVPAKNVILQFVYVGFISQDVALNGRSSISVQLREGNENLQEVVVTGYGSQKRESITGSIASVTSKDIDRVHGGSTVSTALAGKIPGVTFRMADGRPGASANIQIRNMGSPLYVIDGIQQDVGQFNNLSPNDIESISVLKDASAAIYGVRAANGVVVVTTKKGNKGESIINVDAYLGYQNWTRFPKVLNNSYDYMLYKADAEINGNGSTSITAAELEKYRAGTERGYQSFDWRDYVLKSNNNAPQNNINVNFTGGSDKMTYYVSATNLYQNSVLGKEYEFKRSNIQSNITAQVANGLKVGLNINGRIESRENPGVPGGDDYFLARYSVLRNTPLERPYANDNPLYLNDIGHSESNYAFLNKRLSGVYRSDWRVIQANFNAEYQIPGVKGLTARAVYSYYYADYVLNNNEYTYNTYTYRPATDTYDITGGSNNPYREREQRKEFSTTQQAQLNYNNTFGKHNLTATLVAERLELIHQRNYVHGSPISNNLPLIYFPTLDTYNDTDDTERRIGYIGRVNYNYDSRYYLELSARRDASYLFDPAHRVGYFPSVSAGWRITEEKWMKNLLGDSKILTDLKFRASYGVLGDDRNPNDATQAIVAPYAYLPGYNYNQGTAILDGNAVIVSRDKGIPINRISWLKSKTTDVGADFSLFSGKLSGSADYFYRKRTGLLGIRTDIVVPTEIGYTLPQENVNSDAQYGQEIALNYAGKVGQVGFNVGGNISYTRQKNLNSYNPLFFNSWDQYRNSLENRYSHIDWGYEVIGQFNSQEQINNYTVNNDGKGNRSLIPGDLMYKDQNGDGKIDQYDERPLGFGLGTQPNINYGLNIGLSYKAFDFHADFSGGAGYTYSQNYEGRWAFQNGGNLNEIFLDRWHRADPLDINSAWIPGKYPANRFNVGTGHSDYSLNGQGNSSFWLHNVKYLRARTIEFGYSLPASVLAKVKVRKLRVYANAYNLFSIDNMKQYNLDPEISDDNGLQFPQSKIVNFGLNLTF</sequence>
<dbReference type="EMBL" id="FXTN01000004">
    <property type="protein sequence ID" value="SMO64204.1"/>
    <property type="molecule type" value="Genomic_DNA"/>
</dbReference>
<keyword evidence="4 8" id="KW-0812">Transmembrane</keyword>
<dbReference type="Gene3D" id="2.60.40.1120">
    <property type="entry name" value="Carboxypeptidase-like, regulatory domain"/>
    <property type="match status" value="1"/>
</dbReference>
<dbReference type="InterPro" id="IPR036942">
    <property type="entry name" value="Beta-barrel_TonB_sf"/>
</dbReference>
<dbReference type="PROSITE" id="PS52016">
    <property type="entry name" value="TONB_DEPENDENT_REC_3"/>
    <property type="match status" value="1"/>
</dbReference>
<dbReference type="SUPFAM" id="SSF49464">
    <property type="entry name" value="Carboxypeptidase regulatory domain-like"/>
    <property type="match status" value="1"/>
</dbReference>
<protein>
    <submittedName>
        <fullName evidence="10">TonB-linked outer membrane protein, SusC/RagA family</fullName>
    </submittedName>
</protein>
<dbReference type="GO" id="GO:0009279">
    <property type="term" value="C:cell outer membrane"/>
    <property type="evidence" value="ECO:0007669"/>
    <property type="project" value="UniProtKB-SubCell"/>
</dbReference>
<keyword evidence="7 8" id="KW-0998">Cell outer membrane</keyword>
<dbReference type="InterPro" id="IPR037066">
    <property type="entry name" value="Plug_dom_sf"/>
</dbReference>
<evidence type="ECO:0000256" key="8">
    <source>
        <dbReference type="PROSITE-ProRule" id="PRU01360"/>
    </source>
</evidence>
<dbReference type="GO" id="GO:0044718">
    <property type="term" value="P:siderophore transmembrane transport"/>
    <property type="evidence" value="ECO:0007669"/>
    <property type="project" value="TreeGrafter"/>
</dbReference>
<evidence type="ECO:0000256" key="5">
    <source>
        <dbReference type="ARBA" id="ARBA00022729"/>
    </source>
</evidence>
<dbReference type="InterPro" id="IPR012910">
    <property type="entry name" value="Plug_dom"/>
</dbReference>
<dbReference type="Pfam" id="PF13715">
    <property type="entry name" value="CarbopepD_reg_2"/>
    <property type="match status" value="1"/>
</dbReference>